<protein>
    <submittedName>
        <fullName evidence="1">Uncharacterized protein</fullName>
    </submittedName>
</protein>
<evidence type="ECO:0000313" key="2">
    <source>
        <dbReference type="Proteomes" id="UP000828048"/>
    </source>
</evidence>
<organism evidence="1 2">
    <name type="scientific">Vaccinium darrowii</name>
    <dbReference type="NCBI Taxonomy" id="229202"/>
    <lineage>
        <taxon>Eukaryota</taxon>
        <taxon>Viridiplantae</taxon>
        <taxon>Streptophyta</taxon>
        <taxon>Embryophyta</taxon>
        <taxon>Tracheophyta</taxon>
        <taxon>Spermatophyta</taxon>
        <taxon>Magnoliopsida</taxon>
        <taxon>eudicotyledons</taxon>
        <taxon>Gunneridae</taxon>
        <taxon>Pentapetalae</taxon>
        <taxon>asterids</taxon>
        <taxon>Ericales</taxon>
        <taxon>Ericaceae</taxon>
        <taxon>Vaccinioideae</taxon>
        <taxon>Vaccinieae</taxon>
        <taxon>Vaccinium</taxon>
    </lineage>
</organism>
<reference evidence="1 2" key="1">
    <citation type="journal article" date="2021" name="Hortic Res">
        <title>High-quality reference genome and annotation aids understanding of berry development for evergreen blueberry (Vaccinium darrowii).</title>
        <authorList>
            <person name="Yu J."/>
            <person name="Hulse-Kemp A.M."/>
            <person name="Babiker E."/>
            <person name="Staton M."/>
        </authorList>
    </citation>
    <scope>NUCLEOTIDE SEQUENCE [LARGE SCALE GENOMIC DNA]</scope>
    <source>
        <strain evidence="2">cv. NJ 8807/NJ 8810</strain>
        <tissue evidence="1">Young leaf</tissue>
    </source>
</reference>
<gene>
    <name evidence="1" type="ORF">Vadar_034393</name>
</gene>
<name>A0ACB7Z0K4_9ERIC</name>
<dbReference type="Proteomes" id="UP000828048">
    <property type="component" value="Chromosome 3"/>
</dbReference>
<proteinExistence type="predicted"/>
<comment type="caution">
    <text evidence="1">The sequence shown here is derived from an EMBL/GenBank/DDBJ whole genome shotgun (WGS) entry which is preliminary data.</text>
</comment>
<sequence>MAIEQCNDIVNGCEENINKIEDLEDPLLIEHKKVDESKEDDSHKGGEKGSIEMVLLSIAVVVCGSFEFGLCVGYSAPTQSAIRENLDLSLAEYSLSGSFVAIGAMVGAITSGQISDSIGRKWAMRLSSGCCIIGWLAVYFSMLMIVMGASTVYLLGTLITWRLLALTEMAIELYNDIANGHQKNNNGVLEDLENPLLSEDKKAEEYDSQKAGEKGSIRMVLLSTAVAVCGSFEFGSCVGYSAPTQSAIREDLGLSLAEYSLFGSILPIGAMVGAIASGQISDSIGRKWAMRLSSACCIIGWLAVYFSMGALVLDVGRFLTGYGIGIFSFVVPVFIAEIAPTNLRGGLTTLNQLMIVTGSSTAFLLGTLITWRLLALTGLIPCIVLLFGLLFIPESPRWLAKIGKQEEFEAALGKLRGKDADVSREKAEIQAYIETLQSLPKSQMLDLFDSKYIRCVIIGVGLMIFQQFGGINAMGFYASEIFEEAGISGNAGTIAYAIIQVPITIVGAILMDKSGRRPLLIVSAIGEFLGCFLTGTSFFLEIFPIHVKGIAGSLVTLVSWLGAWVVSYTFNFLLSWSSPEMAIETYNSGDNGDQENTGTDDLENPLLIQLKKVDESEQDHDYSEKTGEKGSISIVLLSTVVAVCGSFEFGSCIGYSAPTETAIREDLNQSLAEYSLFGSILAIGAMVGGITSGQISDYIGRKGLMVVIDSSIAFLLGTVITWRSLALTATYQNSEANPGENDPTNTTVGILFWFWINLFDNIYVTDRPVVLWWQILVDGFEANVSDDSLRQVFGQFGELVHVKIPAHKRYGFVQFADSHHLQPPPTIPTTTHHPNHHHRHRPHRPPPPPATTHHHHPPPPATTHCHQPPSLPPPTAHQPPILVDGFEENVSDDSLRQVFGQFGELVHVKIPAHKRYGFVQFADRACAEQALLVVNGTQIGGANVRLSWGHSPNKQAQSDQTQWNNGAYFGYGAQGYEATSGSYLSPSECDFLAKCIDEVEFKRIMASRDDVDDDLSDLIGDDGVQNLDNMEARFPTIIHLIEGSGSYLSPSECDFLAECIDLEEFNRIMAPEDYLDYDDYDYDLSDLDDD</sequence>
<keyword evidence="2" id="KW-1185">Reference proteome</keyword>
<evidence type="ECO:0000313" key="1">
    <source>
        <dbReference type="EMBL" id="KAH7859308.1"/>
    </source>
</evidence>
<dbReference type="EMBL" id="CM037153">
    <property type="protein sequence ID" value="KAH7859308.1"/>
    <property type="molecule type" value="Genomic_DNA"/>
</dbReference>
<accession>A0ACB7Z0K4</accession>